<protein>
    <submittedName>
        <fullName evidence="2">Uncharacterized protein</fullName>
    </submittedName>
</protein>
<keyword evidence="3" id="KW-1185">Reference proteome</keyword>
<dbReference type="AlphaFoldDB" id="A0A1W1X1Q6"/>
<evidence type="ECO:0000313" key="3">
    <source>
        <dbReference type="Proteomes" id="UP000192468"/>
    </source>
</evidence>
<dbReference type="EMBL" id="FWXH01000002">
    <property type="protein sequence ID" value="SMC17773.1"/>
    <property type="molecule type" value="Genomic_DNA"/>
</dbReference>
<dbReference type="OrthoDB" id="1957165at2"/>
<proteinExistence type="predicted"/>
<evidence type="ECO:0000313" key="2">
    <source>
        <dbReference type="EMBL" id="SMC17773.1"/>
    </source>
</evidence>
<dbReference type="RefSeq" id="WP_084113614.1">
    <property type="nucleotide sequence ID" value="NZ_FWXH01000002.1"/>
</dbReference>
<evidence type="ECO:0000256" key="1">
    <source>
        <dbReference type="SAM" id="Coils"/>
    </source>
</evidence>
<sequence length="161" mass="18762">MITFLLVLIGFLLIIINFKTIKNEKNTFKGTFDDVSSNLKDYDIEIGKLRKEFGETIFELQQEIQDLKGNIDNGKIKIYKESDIDNEYINSDIEDNEEKVEIEQKTYIQNSDEYKLNPQENNVKINEIKEMMDKGLSIDSISEKLGMGKGEILLIEKLYHK</sequence>
<gene>
    <name evidence="2" type="ORF">SAMN02745134_00427</name>
</gene>
<dbReference type="Pfam" id="PF19610">
    <property type="entry name" value="DUF6115"/>
    <property type="match status" value="1"/>
</dbReference>
<feature type="coiled-coil region" evidence="1">
    <location>
        <begin position="50"/>
        <end position="77"/>
    </location>
</feature>
<accession>A0A1W1X1Q6</accession>
<reference evidence="2 3" key="1">
    <citation type="submission" date="2017-04" db="EMBL/GenBank/DDBJ databases">
        <authorList>
            <person name="Afonso C.L."/>
            <person name="Miller P.J."/>
            <person name="Scott M.A."/>
            <person name="Spackman E."/>
            <person name="Goraichik I."/>
            <person name="Dimitrov K.M."/>
            <person name="Suarez D.L."/>
            <person name="Swayne D.E."/>
        </authorList>
    </citation>
    <scope>NUCLEOTIDE SEQUENCE [LARGE SCALE GENOMIC DNA]</scope>
    <source>
        <strain evidence="2 3">DSM 12555</strain>
    </source>
</reference>
<organism evidence="2 3">
    <name type="scientific">Clostridium acidisoli DSM 12555</name>
    <dbReference type="NCBI Taxonomy" id="1121291"/>
    <lineage>
        <taxon>Bacteria</taxon>
        <taxon>Bacillati</taxon>
        <taxon>Bacillota</taxon>
        <taxon>Clostridia</taxon>
        <taxon>Eubacteriales</taxon>
        <taxon>Clostridiaceae</taxon>
        <taxon>Clostridium</taxon>
    </lineage>
</organism>
<name>A0A1W1X1Q6_9CLOT</name>
<keyword evidence="1" id="KW-0175">Coiled coil</keyword>
<dbReference type="Proteomes" id="UP000192468">
    <property type="component" value="Unassembled WGS sequence"/>
</dbReference>
<dbReference type="STRING" id="1121291.SAMN02745134_00427"/>
<dbReference type="InterPro" id="IPR046118">
    <property type="entry name" value="DUF6115"/>
</dbReference>